<dbReference type="KEGG" id="dsc:ABOD76_12080"/>
<evidence type="ECO:0000259" key="1">
    <source>
        <dbReference type="Pfam" id="PF09851"/>
    </source>
</evidence>
<protein>
    <submittedName>
        <fullName evidence="3">PH domain-containing protein</fullName>
    </submittedName>
</protein>
<dbReference type="InterPro" id="IPR039519">
    <property type="entry name" value="YokE-like_PH"/>
</dbReference>
<sequence>MTDFLDISPSFKRHTELQGGLGDNVTAALQAGEPILAEVKTNMGEAAILTEHRLLLIRAGMMTAAVGKVFSFPLTDIIDTVLDETGLVKKFRVKSTQTFLPGHELTVQNDAANLKRVKEFHAILSRRLDVFGRAPAPVQTLSGHTTMAGKLGDAVRATLRPGEAVMREIQVIGEGLVVTDQRVLIVKGGHAAQAMFGQKVKSYPFDAITSVEVSCGALIGRIQITVPGSTEGAGRSSGPGATGQMENVVQINRSLLPQAREIANFIEERMHEARQPKVLAVPVNVPQVSVADELQKLASLRDSGILTQTEFDAAKARLLGL</sequence>
<dbReference type="InterPro" id="IPR018649">
    <property type="entry name" value="SHOCT"/>
</dbReference>
<accession>A0AAU7UEH6</accession>
<proteinExistence type="predicted"/>
<evidence type="ECO:0000313" key="3">
    <source>
        <dbReference type="EMBL" id="XBV87008.1"/>
    </source>
</evidence>
<dbReference type="Pfam" id="PF14470">
    <property type="entry name" value="bPH_3"/>
    <property type="match status" value="1"/>
</dbReference>
<dbReference type="RefSeq" id="WP_350245105.1">
    <property type="nucleotide sequence ID" value="NZ_CP158299.1"/>
</dbReference>
<dbReference type="EMBL" id="CP158299">
    <property type="protein sequence ID" value="XBV87008.1"/>
    <property type="molecule type" value="Genomic_DNA"/>
</dbReference>
<feature type="domain" description="SHOCT" evidence="1">
    <location>
        <begin position="292"/>
        <end position="319"/>
    </location>
</feature>
<organism evidence="3">
    <name type="scientific">Deinococcus sonorensis KR-87</name>
    <dbReference type="NCBI Taxonomy" id="694439"/>
    <lineage>
        <taxon>Bacteria</taxon>
        <taxon>Thermotogati</taxon>
        <taxon>Deinococcota</taxon>
        <taxon>Deinococci</taxon>
        <taxon>Deinococcales</taxon>
        <taxon>Deinococcaceae</taxon>
        <taxon>Deinococcus</taxon>
    </lineage>
</organism>
<dbReference type="Pfam" id="PF09851">
    <property type="entry name" value="SHOCT"/>
    <property type="match status" value="1"/>
</dbReference>
<feature type="domain" description="YokE-like PH" evidence="2">
    <location>
        <begin position="176"/>
        <end position="230"/>
    </location>
</feature>
<reference evidence="3" key="1">
    <citation type="submission" date="2024-06" db="EMBL/GenBank/DDBJ databases">
        <title>Draft Genome Sequence of Deinococcus sonorensis Type Strain KR-87, a Biofilm Producing Representative of the Genus Deinococcus.</title>
        <authorList>
            <person name="Boren L.S."/>
            <person name="Grosso R.A."/>
            <person name="Hugenberg-Cox A.N."/>
            <person name="Hill J.T.E."/>
            <person name="Albert C.M."/>
            <person name="Tuohy J.M."/>
        </authorList>
    </citation>
    <scope>NUCLEOTIDE SEQUENCE</scope>
    <source>
        <strain evidence="3">KR-87</strain>
    </source>
</reference>
<evidence type="ECO:0000259" key="2">
    <source>
        <dbReference type="Pfam" id="PF14470"/>
    </source>
</evidence>
<dbReference type="AlphaFoldDB" id="A0AAU7UEH6"/>
<gene>
    <name evidence="3" type="ORF">ABOD76_12080</name>
</gene>
<name>A0AAU7UEH6_9DEIO</name>